<keyword evidence="2" id="KW-1185">Reference proteome</keyword>
<reference evidence="1 2" key="1">
    <citation type="journal article" date="2016" name="Syst. Appl. Microbiol.">
        <title>Pararhizobium polonicum sp. nov. isolated from tumors on stone fruit rootstocks.</title>
        <authorList>
            <person name="Pulawska J."/>
            <person name="Kuzmanovic N."/>
            <person name="Willems A."/>
            <person name="Pothier J.F."/>
        </authorList>
    </citation>
    <scope>NUCLEOTIDE SEQUENCE [LARGE SCALE GENOMIC DNA]</scope>
    <source>
        <strain evidence="1 2">F5.1</strain>
        <plasmid evidence="1">pF5.1a</plasmid>
    </source>
</reference>
<accession>A0A1C7P8R2</accession>
<geneLocation type="plasmid" evidence="2">
    <name>pf5.1a</name>
</geneLocation>
<evidence type="ECO:0000313" key="2">
    <source>
        <dbReference type="Proteomes" id="UP000093111"/>
    </source>
</evidence>
<dbReference type="Proteomes" id="UP000093111">
    <property type="component" value="Plasmid pF5.1a"/>
</dbReference>
<proteinExistence type="predicted"/>
<dbReference type="AlphaFoldDB" id="A0A1C7P8R2"/>
<sequence>MRHPPIHSKILVFLPPVAAAMIVTKLAEHGYASVAVSAVAEAFDALRSEEFVFAITARGDIDLVRNIRPIPIVNLEVFFHPRIKDGAMPGNPKRFDSQPFPERVDFHFKPVARPTPNIVRVAICGKQRDKAARWKTIAANALRWFCHRERGLDAQS</sequence>
<protein>
    <submittedName>
        <fullName evidence="1">Uncharacterized protein</fullName>
    </submittedName>
</protein>
<dbReference type="EMBL" id="LGLV01000001">
    <property type="protein sequence ID" value="OBZ97567.1"/>
    <property type="molecule type" value="Genomic_DNA"/>
</dbReference>
<comment type="caution">
    <text evidence="1">The sequence shown here is derived from an EMBL/GenBank/DDBJ whole genome shotgun (WGS) entry which is preliminary data.</text>
</comment>
<gene>
    <name evidence="1" type="ORF">ADU59_00720</name>
</gene>
<name>A0A1C7P8R2_9HYPH</name>
<keyword evidence="1" id="KW-0614">Plasmid</keyword>
<dbReference type="RefSeq" id="WP_068950742.1">
    <property type="nucleotide sequence ID" value="NZ_CM004502.1"/>
</dbReference>
<dbReference type="OrthoDB" id="8366486at2"/>
<evidence type="ECO:0000313" key="1">
    <source>
        <dbReference type="EMBL" id="OBZ97567.1"/>
    </source>
</evidence>
<organism evidence="1 2">
    <name type="scientific">Pararhizobium polonicum</name>
    <dbReference type="NCBI Taxonomy" id="1612624"/>
    <lineage>
        <taxon>Bacteria</taxon>
        <taxon>Pseudomonadati</taxon>
        <taxon>Pseudomonadota</taxon>
        <taxon>Alphaproteobacteria</taxon>
        <taxon>Hyphomicrobiales</taxon>
        <taxon>Rhizobiaceae</taxon>
        <taxon>Rhizobium/Agrobacterium group</taxon>
        <taxon>Pararhizobium</taxon>
    </lineage>
</organism>